<proteinExistence type="predicted"/>
<dbReference type="EMBL" id="AZMC01000013">
    <property type="protein sequence ID" value="ETI91474.1"/>
    <property type="molecule type" value="Genomic_DNA"/>
</dbReference>
<gene>
    <name evidence="1" type="ORF">Q612_NSC00013G0001</name>
</gene>
<feature type="non-terminal residue" evidence="1">
    <location>
        <position position="56"/>
    </location>
</feature>
<comment type="caution">
    <text evidence="1">The sequence shown here is derived from an EMBL/GenBank/DDBJ whole genome shotgun (WGS) entry which is preliminary data.</text>
</comment>
<accession>W1UFI2</accession>
<dbReference type="AlphaFoldDB" id="W1UFI2"/>
<dbReference type="Proteomes" id="UP000018840">
    <property type="component" value="Unassembled WGS sequence"/>
</dbReference>
<protein>
    <submittedName>
        <fullName evidence="1">Uncharacterized protein</fullName>
    </submittedName>
</protein>
<organism evidence="1 2">
    <name type="scientific">Negativicoccus succinicivorans DORA_17_25</name>
    <dbReference type="NCBI Taxonomy" id="1403945"/>
    <lineage>
        <taxon>Bacteria</taxon>
        <taxon>Bacillati</taxon>
        <taxon>Bacillota</taxon>
        <taxon>Negativicutes</taxon>
        <taxon>Veillonellales</taxon>
        <taxon>Veillonellaceae</taxon>
        <taxon>Negativicoccus</taxon>
    </lineage>
</organism>
<evidence type="ECO:0000313" key="1">
    <source>
        <dbReference type="EMBL" id="ETI91474.1"/>
    </source>
</evidence>
<reference evidence="1 2" key="1">
    <citation type="submission" date="2013-12" db="EMBL/GenBank/DDBJ databases">
        <title>A Varibaculum cambriense genome reconstructed from a premature infant gut community with otherwise low bacterial novelty that shifts toward anaerobic metabolism during the third week of life.</title>
        <authorList>
            <person name="Brown C.T."/>
            <person name="Sharon I."/>
            <person name="Thomas B.C."/>
            <person name="Castelle C.J."/>
            <person name="Morowitz M.J."/>
            <person name="Banfield J.F."/>
        </authorList>
    </citation>
    <scope>NUCLEOTIDE SEQUENCE [LARGE SCALE GENOMIC DNA]</scope>
    <source>
        <strain evidence="2">DORA_17_25</strain>
    </source>
</reference>
<evidence type="ECO:0000313" key="2">
    <source>
        <dbReference type="Proteomes" id="UP000018840"/>
    </source>
</evidence>
<sequence>MIILIASFLGTSQDKNTEKIDIKIISYNIHSGTDKNMAPTLFDTINFLKKSNADII</sequence>
<name>W1UFI2_9FIRM</name>